<sequence length="979" mass="113268">MGKSIILYGFATAEQPETIKQFLEKILGEGTVTDVGVQQQEGLRGYAIVHFTTSEVADTIKSLADEHLWYGNSYLKAQDMGEGPKPGHIQHKIKDVKLHFGFQLSDKKFSSLWTQENVSVNFGLGLRKFNFFLSHNSVEYKLQLPYESIRLVELRHLQDKRFIIIQLFGVPRIYSKDVLDQTFFRDDNDVQWIFRKNFPNLLKKPNGEPKLIVERGSTSSCHSDHVPIVSPPEGFNLPFRIMFKINILVQHGCIPRPAIDDNFFRMVEPHRRNVAFVEHALEKLLYSKECCFEPRRWLREQYQKYNMAVRPPMLPAINLSHGLVYMHRVLVTPSKVYFFGPEVVLSGNVLRTYSNDSENFIRVSFVNEDFEKIHPTDLYSRASLVNTERPTRVYQRILSTLRNGIVIGDKKFEFLAFSNSQLKDNSVWMFASRPGLTASEIRERLGDFSTIRIVAKYSTRLGQSFSSSREGVNVDKSEIEEIPDIEVEKGEVKYVFSNGIGKISATLAHMVAGKCGFRTVPSAFPIRYAGYKGVVAVDPTSSIKLSMRPSMSKYKSDNVGLDILEWSKYQPCYLNRQLVILLSTLGVRDYVFEKKQKYVISQLDTILTDPLKAQEALNLMSSGEITHILKDMLDYYSKPHEEPFLLMVLQIFRLSILKDLKTKTRIFIPRGRAMMGCLDETGILKYGQVFVQCSGRQTELSTNSSGRVSNQGRFDLDGDIYFVCWDRDLIPPRQYPPMDYISPPPKILDNEVTIEPPLLLTSQKPEYLLKSLDGYKLEVFRITWKSMKENPYKSRSVIGKLYREVKDLVPKMGTIKSFTSDEVRQFYDLDMEVQGFKNYSDDAFYYKREYDYRLGNLMDYFGISTEGEILSGQIMKMAKSFNKKRDLEGIKLAVKSLIKEVRDWFNKKENESDGPEKVYMKASAWYYVTYHPSFWGRYNEGLNREHFLSFPWCVHDKLLEIKKDRQRILRALHHSSLQA</sequence>
<reference evidence="2" key="1">
    <citation type="journal article" date="2023" name="G3 (Bethesda)">
        <title>Genome assembly and association tests identify interacting loci associated with vigor, precocity, and sex in interspecific pistachio rootstocks.</title>
        <authorList>
            <person name="Palmer W."/>
            <person name="Jacygrad E."/>
            <person name="Sagayaradj S."/>
            <person name="Cavanaugh K."/>
            <person name="Han R."/>
            <person name="Bertier L."/>
            <person name="Beede B."/>
            <person name="Kafkas S."/>
            <person name="Golino D."/>
            <person name="Preece J."/>
            <person name="Michelmore R."/>
        </authorList>
    </citation>
    <scope>NUCLEOTIDE SEQUENCE [LARGE SCALE GENOMIC DNA]</scope>
</reference>
<evidence type="ECO:0000313" key="2">
    <source>
        <dbReference type="Proteomes" id="UP001164250"/>
    </source>
</evidence>
<name>A0ACC1B5S6_9ROSI</name>
<protein>
    <submittedName>
        <fullName evidence="1">Uncharacterized protein</fullName>
    </submittedName>
</protein>
<gene>
    <name evidence="1" type="ORF">Patl1_15573</name>
</gene>
<accession>A0ACC1B5S6</accession>
<keyword evidence="2" id="KW-1185">Reference proteome</keyword>
<evidence type="ECO:0000313" key="1">
    <source>
        <dbReference type="EMBL" id="KAJ0094284.1"/>
    </source>
</evidence>
<comment type="caution">
    <text evidence="1">The sequence shown here is derived from an EMBL/GenBank/DDBJ whole genome shotgun (WGS) entry which is preliminary data.</text>
</comment>
<dbReference type="EMBL" id="CM047902">
    <property type="protein sequence ID" value="KAJ0094284.1"/>
    <property type="molecule type" value="Genomic_DNA"/>
</dbReference>
<organism evidence="1 2">
    <name type="scientific">Pistacia atlantica</name>
    <dbReference type="NCBI Taxonomy" id="434234"/>
    <lineage>
        <taxon>Eukaryota</taxon>
        <taxon>Viridiplantae</taxon>
        <taxon>Streptophyta</taxon>
        <taxon>Embryophyta</taxon>
        <taxon>Tracheophyta</taxon>
        <taxon>Spermatophyta</taxon>
        <taxon>Magnoliopsida</taxon>
        <taxon>eudicotyledons</taxon>
        <taxon>Gunneridae</taxon>
        <taxon>Pentapetalae</taxon>
        <taxon>rosids</taxon>
        <taxon>malvids</taxon>
        <taxon>Sapindales</taxon>
        <taxon>Anacardiaceae</taxon>
        <taxon>Pistacia</taxon>
    </lineage>
</organism>
<dbReference type="Proteomes" id="UP001164250">
    <property type="component" value="Chromosome 6"/>
</dbReference>
<proteinExistence type="predicted"/>